<dbReference type="RefSeq" id="XP_025066322.1">
    <property type="nucleotide sequence ID" value="XM_025210537.1"/>
</dbReference>
<feature type="region of interest" description="Disordered" evidence="1">
    <location>
        <begin position="1298"/>
        <end position="1339"/>
    </location>
</feature>
<protein>
    <submittedName>
        <fullName evidence="3 4">Uncharacterized protein C15orf39 homolog isoform X1</fullName>
    </submittedName>
</protein>
<feature type="region of interest" description="Disordered" evidence="1">
    <location>
        <begin position="422"/>
        <end position="442"/>
    </location>
</feature>
<feature type="compositionally biased region" description="Basic and acidic residues" evidence="1">
    <location>
        <begin position="593"/>
        <end position="603"/>
    </location>
</feature>
<proteinExistence type="predicted"/>
<evidence type="ECO:0000256" key="1">
    <source>
        <dbReference type="SAM" id="MobiDB-lite"/>
    </source>
</evidence>
<evidence type="ECO:0000313" key="3">
    <source>
        <dbReference type="RefSeq" id="XP_014377946.1"/>
    </source>
</evidence>
<dbReference type="PANTHER" id="PTHR28422">
    <property type="entry name" value="SIMILAR TO HUMAN CHROMOSOME 15 OPEN READING FRAME 39"/>
    <property type="match status" value="1"/>
</dbReference>
<evidence type="ECO:0000313" key="2">
    <source>
        <dbReference type="Proteomes" id="UP000189705"/>
    </source>
</evidence>
<dbReference type="InterPro" id="IPR042567">
    <property type="entry name" value="SPIN/Ssty_sf"/>
</dbReference>
<sequence length="1409" mass="155538">MAGKRHLESLDPMIYNKIPRLETEPNRVLPGGLCKSSPLPSPGSENHLTYKGSYFAYPLQNHDGTESLAHWSSAAAYMQYAGNAVNQHLRTDGAVMNCLLYRREPESMGGFLPSSGAEKGKDSMVRDLLMAREKWANHVGHQDPLQQAQGHAFPLPKPVVMNKAVAQAPTGCATLAVPKPVYRTPICYVDPRTSVSLGSHMESLQKRSMEMEWTLPAPVSSGHHPHLSEQHCGMAVHKKAHHPEPNFLPPHQGTGVPAKETLASTVGFSPYSAAFEKYRAPKNTSFLEANYPAVYNQKNCTEVVGSNLTQNAWSKMYPSTTSPGLHSPASVYQERTPPCYPLSHYPLPLQKQTLLYHQEGPHAEKQNGSLSTLPSSGSYKGFGFLGSGDPRAFPSSYLRQQLPRSYYPGPLESYVYRAASSIPTASPTSKPSAPSREPELQKNTSCKIEFLPQSPSFPFASPDLSLYNTSLGSSHAHHDQHVDDTVPTFHGTQLVKESPRSKQMASHHSAFQAVNSLNRLTEALPKGEMGYGLGLCPAHKPSLNGLEPSHPDKRRSSLTCRETKPRSTQTREAEPGAPIVIADSPVPHHHQSKRESSKVRDFTEGLVASPQIVSSEERQKGLRNARGSPPSPPMPVINNVFSLAPYRDYLEGPSEGPGESPCSKNQQREGPAIRNTVNSLGSGDSAKPVSEPSAIKNVSEKTKLLPAEKEAESRASKPGKMRVKEGDCYKTSSEPKQLLHSLSMKSDPEPRSGRQSAPAASGSREVIHNEVVLDLSLKKKLAKSDDAGRHAGQTEGMPKREEGEQEREASLKKQEVCEGSETQALPLQAGNGSGDKSNFHSSAAFMFTKFKILKSLPAGTVPSVQPSSPSMQQSYPMMTPLTSAPMQPSPKAAIQANTQQLQITCLNLKLPDISEALPPSAPEVSPVLGEGNVSLPSNCESPAQQTSSSQYFTSLHVSLCNVISYSVCGAPPELLKEWLKRAEPDELKERPKSPPKHKNGSRILEAQKPTKSKEIWLDFKDASMLLSKLLSQLETFMFTRKCPFPHVVRAGAIFIPIHVVKEKLFPKLLGLSVDQVLQEHKVELRPTTLSEEKLLRDLELKCCTSRMLKLLALKQLPDIYPDLLTLHWHDCIKQQLGEPDVETLKAERNTVASDSVKKKEVPGTVSNKTPELSTHILKGKRKKGKFLIASKQGSSSEGEAAAVEPEKNQPLDEKPQESCSLVKDESVCPQEGAGSPDLTPKRLSLLSGAKKSVFQSHKPGRTLQLKLTSKAARKTRSTSRVLHLRNSVVQIKFQRVLQQSQRNPLRHPRQAPRRDCSLLSKTLGPRRHEAKMPTSPPRYPELVGKRIRHLYEEKDKTEAWYQGVVLRVHKQHKDPLKTVYEVKYDSEPEWQYYLEILQDYKKGWLKVDE</sequence>
<feature type="region of interest" description="Disordered" evidence="1">
    <location>
        <begin position="985"/>
        <end position="1004"/>
    </location>
</feature>
<dbReference type="Gene3D" id="2.80.10.70">
    <property type="entry name" value="Spindlin/Ssty"/>
    <property type="match status" value="1"/>
</dbReference>
<reference evidence="3 4" key="1">
    <citation type="submission" date="2025-04" db="UniProtKB">
        <authorList>
            <consortium name="RefSeq"/>
        </authorList>
    </citation>
    <scope>IDENTIFICATION</scope>
</reference>
<feature type="compositionally biased region" description="Low complexity" evidence="1">
    <location>
        <begin position="422"/>
        <end position="435"/>
    </location>
</feature>
<feature type="compositionally biased region" description="Basic and acidic residues" evidence="1">
    <location>
        <begin position="797"/>
        <end position="816"/>
    </location>
</feature>
<organism evidence="2 3">
    <name type="scientific">Alligator sinensis</name>
    <name type="common">Chinese alligator</name>
    <dbReference type="NCBI Taxonomy" id="38654"/>
    <lineage>
        <taxon>Eukaryota</taxon>
        <taxon>Metazoa</taxon>
        <taxon>Chordata</taxon>
        <taxon>Craniata</taxon>
        <taxon>Vertebrata</taxon>
        <taxon>Euteleostomi</taxon>
        <taxon>Archelosauria</taxon>
        <taxon>Archosauria</taxon>
        <taxon>Crocodylia</taxon>
        <taxon>Alligatoridae</taxon>
        <taxon>Alligatorinae</taxon>
        <taxon>Alligator</taxon>
    </lineage>
</organism>
<feature type="region of interest" description="Disordered" evidence="1">
    <location>
        <begin position="1190"/>
        <end position="1241"/>
    </location>
</feature>
<dbReference type="Proteomes" id="UP000189705">
    <property type="component" value="Unplaced"/>
</dbReference>
<dbReference type="GeneID" id="102375557"/>
<feature type="compositionally biased region" description="Basic and acidic residues" evidence="1">
    <location>
        <begin position="1204"/>
        <end position="1226"/>
    </location>
</feature>
<evidence type="ECO:0000313" key="4">
    <source>
        <dbReference type="RefSeq" id="XP_025066322.1"/>
    </source>
</evidence>
<gene>
    <name evidence="3 4" type="primary">CUNH15orf39</name>
</gene>
<name>A0A1U8DC70_ALLSI</name>
<dbReference type="RefSeq" id="XP_014377946.1">
    <property type="nucleotide sequence ID" value="XM_014522460.2"/>
</dbReference>
<dbReference type="Pfam" id="PF17663">
    <property type="entry name" value="DUF5525"/>
    <property type="match status" value="4"/>
</dbReference>
<feature type="region of interest" description="Disordered" evidence="1">
    <location>
        <begin position="1150"/>
        <end position="1173"/>
    </location>
</feature>
<dbReference type="PANTHER" id="PTHR28422:SF1">
    <property type="entry name" value="SIMILAR TO HUMAN CHROMOSOME 15 OPEN READING FRAME 39"/>
    <property type="match status" value="1"/>
</dbReference>
<keyword evidence="2" id="KW-1185">Reference proteome</keyword>
<feature type="region of interest" description="Disordered" evidence="1">
    <location>
        <begin position="542"/>
        <end position="765"/>
    </location>
</feature>
<feature type="region of interest" description="Disordered" evidence="1">
    <location>
        <begin position="781"/>
        <end position="835"/>
    </location>
</feature>
<dbReference type="InterPro" id="IPR037656">
    <property type="entry name" value="DUF5525"/>
</dbReference>
<feature type="compositionally biased region" description="Basic and acidic residues" evidence="1">
    <location>
        <begin position="698"/>
        <end position="715"/>
    </location>
</feature>
<dbReference type="CTD" id="103189638"/>
<accession>A0A1U8DC70</accession>
<feature type="compositionally biased region" description="Basic and acidic residues" evidence="1">
    <location>
        <begin position="549"/>
        <end position="574"/>
    </location>
</feature>